<dbReference type="Gene3D" id="1.10.10.10">
    <property type="entry name" value="Winged helix-like DNA-binding domain superfamily/Winged helix DNA-binding domain"/>
    <property type="match status" value="1"/>
</dbReference>
<accession>A0A0V8QF23</accession>
<dbReference type="InterPro" id="IPR050313">
    <property type="entry name" value="Carb_Metab_HTH_regulators"/>
</dbReference>
<comment type="caution">
    <text evidence="5">The sequence shown here is derived from an EMBL/GenBank/DDBJ whole genome shotgun (WGS) entry which is preliminary data.</text>
</comment>
<evidence type="ECO:0000259" key="4">
    <source>
        <dbReference type="PROSITE" id="PS51000"/>
    </source>
</evidence>
<keyword evidence="6" id="KW-1185">Reference proteome</keyword>
<name>A0A0V8QF23_9FIRM</name>
<dbReference type="InterPro" id="IPR001034">
    <property type="entry name" value="DeoR_HTH"/>
</dbReference>
<dbReference type="InterPro" id="IPR037171">
    <property type="entry name" value="NagB/RpiA_transferase-like"/>
</dbReference>
<evidence type="ECO:0000313" key="6">
    <source>
        <dbReference type="Proteomes" id="UP000054874"/>
    </source>
</evidence>
<evidence type="ECO:0000256" key="3">
    <source>
        <dbReference type="ARBA" id="ARBA00023163"/>
    </source>
</evidence>
<dbReference type="AlphaFoldDB" id="A0A0V8QF23"/>
<dbReference type="Pfam" id="PF08220">
    <property type="entry name" value="HTH_DeoR"/>
    <property type="match status" value="1"/>
</dbReference>
<reference evidence="5 6" key="1">
    <citation type="submission" date="2015-11" db="EMBL/GenBank/DDBJ databases">
        <title>Butyribacter intestini gen. nov., sp. nov., a butyric acid-producing bacterium of the family Lachnospiraceae isolated from the human faeces.</title>
        <authorList>
            <person name="Zou Y."/>
            <person name="Xue W."/>
            <person name="Luo G."/>
            <person name="Lv M."/>
        </authorList>
    </citation>
    <scope>NUCLEOTIDE SEQUENCE [LARGE SCALE GENOMIC DNA]</scope>
    <source>
        <strain evidence="5 6">ACET-33324</strain>
    </source>
</reference>
<keyword evidence="1" id="KW-0805">Transcription regulation</keyword>
<dbReference type="Gene3D" id="3.40.50.1360">
    <property type="match status" value="1"/>
</dbReference>
<dbReference type="SUPFAM" id="SSF46785">
    <property type="entry name" value="Winged helix' DNA-binding domain"/>
    <property type="match status" value="1"/>
</dbReference>
<protein>
    <submittedName>
        <fullName evidence="5">DeoR family transcriptional regulator</fullName>
    </submittedName>
</protein>
<feature type="domain" description="HTH deoR-type" evidence="4">
    <location>
        <begin position="3"/>
        <end position="58"/>
    </location>
</feature>
<dbReference type="OrthoDB" id="9797223at2"/>
<organism evidence="5 6">
    <name type="scientific">Acetivibrio ethanolgignens</name>
    <dbReference type="NCBI Taxonomy" id="290052"/>
    <lineage>
        <taxon>Bacteria</taxon>
        <taxon>Bacillati</taxon>
        <taxon>Bacillota</taxon>
        <taxon>Clostridia</taxon>
        <taxon>Eubacteriales</taxon>
        <taxon>Oscillospiraceae</taxon>
        <taxon>Acetivibrio</taxon>
    </lineage>
</organism>
<dbReference type="SMART" id="SM01134">
    <property type="entry name" value="DeoRC"/>
    <property type="match status" value="1"/>
</dbReference>
<sequence>MLMEQRFYEILRAIEEKQTVTVQELTELLNTSESTIRRDLSILDKEGKLNKVHGGATAIGHYTTKDEDVALRMTQNREEKLEIVRYAATLILPEDFVYLDAGTTTELMIDYITEKNAIYVTNGISHAKRLVQKGCEAHILGGKIKLSTEAVVGNETISELDKYNFTLGFFGTNGISVKRGFSTPDIDEAMVKKKAMEQCKQSYVLADSTKFNQISAIRFADFKAADIITSKIKSKEFDGYDNVREVAK</sequence>
<keyword evidence="3" id="KW-0804">Transcription</keyword>
<dbReference type="STRING" id="290052.ASU35_10125"/>
<dbReference type="SMART" id="SM00420">
    <property type="entry name" value="HTH_DEOR"/>
    <property type="match status" value="1"/>
</dbReference>
<dbReference type="PROSITE" id="PS00894">
    <property type="entry name" value="HTH_DEOR_1"/>
    <property type="match status" value="1"/>
</dbReference>
<dbReference type="GO" id="GO:0003677">
    <property type="term" value="F:DNA binding"/>
    <property type="evidence" value="ECO:0007669"/>
    <property type="project" value="UniProtKB-KW"/>
</dbReference>
<dbReference type="InterPro" id="IPR036390">
    <property type="entry name" value="WH_DNA-bd_sf"/>
</dbReference>
<evidence type="ECO:0000313" key="5">
    <source>
        <dbReference type="EMBL" id="KSV59189.1"/>
    </source>
</evidence>
<keyword evidence="2" id="KW-0238">DNA-binding</keyword>
<dbReference type="InterPro" id="IPR018356">
    <property type="entry name" value="Tscrpt_reg_HTH_DeoR_CS"/>
</dbReference>
<dbReference type="InterPro" id="IPR036388">
    <property type="entry name" value="WH-like_DNA-bd_sf"/>
</dbReference>
<dbReference type="PROSITE" id="PS51000">
    <property type="entry name" value="HTH_DEOR_2"/>
    <property type="match status" value="1"/>
</dbReference>
<gene>
    <name evidence="5" type="ORF">ASU35_10125</name>
</gene>
<dbReference type="GO" id="GO:0003700">
    <property type="term" value="F:DNA-binding transcription factor activity"/>
    <property type="evidence" value="ECO:0007669"/>
    <property type="project" value="InterPro"/>
</dbReference>
<dbReference type="EMBL" id="LNAM01000151">
    <property type="protein sequence ID" value="KSV59189.1"/>
    <property type="molecule type" value="Genomic_DNA"/>
</dbReference>
<dbReference type="InterPro" id="IPR014036">
    <property type="entry name" value="DeoR-like_C"/>
</dbReference>
<evidence type="ECO:0000256" key="1">
    <source>
        <dbReference type="ARBA" id="ARBA00023015"/>
    </source>
</evidence>
<evidence type="ECO:0000256" key="2">
    <source>
        <dbReference type="ARBA" id="ARBA00023125"/>
    </source>
</evidence>
<dbReference type="PRINTS" id="PR00037">
    <property type="entry name" value="HTHLACR"/>
</dbReference>
<proteinExistence type="predicted"/>
<dbReference type="RefSeq" id="WP_058352576.1">
    <property type="nucleotide sequence ID" value="NZ_CABMMD010000151.1"/>
</dbReference>
<dbReference type="Pfam" id="PF00455">
    <property type="entry name" value="DeoRC"/>
    <property type="match status" value="1"/>
</dbReference>
<dbReference type="PANTHER" id="PTHR30363">
    <property type="entry name" value="HTH-TYPE TRANSCRIPTIONAL REGULATOR SRLR-RELATED"/>
    <property type="match status" value="1"/>
</dbReference>
<dbReference type="Proteomes" id="UP000054874">
    <property type="component" value="Unassembled WGS sequence"/>
</dbReference>
<dbReference type="SUPFAM" id="SSF100950">
    <property type="entry name" value="NagB/RpiA/CoA transferase-like"/>
    <property type="match status" value="1"/>
</dbReference>
<dbReference type="PANTHER" id="PTHR30363:SF56">
    <property type="entry name" value="TRANSCRIPTIONAL REGULATOR, DEOR FAMILY"/>
    <property type="match status" value="1"/>
</dbReference>